<dbReference type="GO" id="GO:0005524">
    <property type="term" value="F:ATP binding"/>
    <property type="evidence" value="ECO:0007669"/>
    <property type="project" value="InterPro"/>
</dbReference>
<dbReference type="InterPro" id="IPR051549">
    <property type="entry name" value="PEP_Utilizing_Enz"/>
</dbReference>
<sequence>MFVLQLGDNLSAKTAIGNKAKLLDFARYSGLPVPKGVIITDEFYQAALRKRVLRLEHGRVVAPNADWLMAMLTDVPPFRTLVAVRSAFSAEDRSDESLAGFFTSKLFVRARPYDELVQALCDVWSSALKHSGNFRRDVLLMEMVGARHSGVAFTETEYEDDLVNFTSGTADKLVSGQVAGETLLLPQLRQFETALAAEPLPDWAWRLQRLLKAVRKVFGARNWDIEWADDGKVCWLVQIRPITRMTRRNEQFTIANHKEIFPELPSPFMTSVVASCAEGLFSYYRKFDATLPAHRPFLEVFIGRPFINLSLMTDMMRHWGLPTRLVTDNIGGESGRVFGLNLNRLLTKLPVLLRQGVAQLLSPRSAKKLMSQILSRTARPFQNFGEATDELRWLYTALVTEMFSLTAAMSLPLVLLRQLGTLEEHNARQQTISSQMFSDLEPLRRLAQENPAIADALRRNQLPPDPAFQAAWHAYLSKHGHRGIYESDIARPRFRERPDALFAAILQPSSARPLPPRTLTGLLTLPIWFQASRAMHARESLRYTAMIGFERLRLALLELAAQAAQRGQLPNADAIWIMTISEVRALDDGKIFDETFFAQRHAEIERLRAYTVPDLFHRFDDLDAFRPSLSAEPALRLSGVSLTLGTVQGKAWVLREPSISLPEGFEKHRTILVARSVDAGWIPTFALVAGVVVETGGDLSHGSIILREIGLPAITNVRRATAVFHTGDWLQLNAAQGLVERLQSVSTPEGITPP</sequence>
<accession>A0A395M0C5</accession>
<dbReference type="Gene3D" id="3.50.30.10">
    <property type="entry name" value="Phosphohistidine domain"/>
    <property type="match status" value="1"/>
</dbReference>
<evidence type="ECO:0000259" key="1">
    <source>
        <dbReference type="Pfam" id="PF00391"/>
    </source>
</evidence>
<proteinExistence type="predicted"/>
<dbReference type="Pfam" id="PF00391">
    <property type="entry name" value="PEP-utilizers"/>
    <property type="match status" value="1"/>
</dbReference>
<gene>
    <name evidence="3" type="ORF">D0433_07570</name>
</gene>
<reference evidence="3 4" key="1">
    <citation type="journal article" date="2011" name="ISME J.">
        <title>Community ecology of hot spring cyanobacterial mats: predominant populations and their functional potential.</title>
        <authorList>
            <person name="Klatt C.G."/>
            <person name="Wood J.M."/>
            <person name="Rusch D.B."/>
            <person name="Bateson M.M."/>
            <person name="Hamamura N."/>
            <person name="Heidelberg J.F."/>
            <person name="Grossman A.R."/>
            <person name="Bhaya D."/>
            <person name="Cohan F.M."/>
            <person name="Kuhl M."/>
            <person name="Bryant D.A."/>
            <person name="Ward D.M."/>
        </authorList>
    </citation>
    <scope>NUCLEOTIDE SEQUENCE [LARGE SCALE GENOMIC DNA]</scope>
    <source>
        <strain evidence="3">OS</strain>
    </source>
</reference>
<evidence type="ECO:0000259" key="2">
    <source>
        <dbReference type="Pfam" id="PF01326"/>
    </source>
</evidence>
<evidence type="ECO:0008006" key="5">
    <source>
        <dbReference type="Google" id="ProtNLM"/>
    </source>
</evidence>
<dbReference type="InterPro" id="IPR013815">
    <property type="entry name" value="ATP_grasp_subdomain_1"/>
</dbReference>
<evidence type="ECO:0000313" key="4">
    <source>
        <dbReference type="Proteomes" id="UP000266389"/>
    </source>
</evidence>
<dbReference type="SUPFAM" id="SSF56059">
    <property type="entry name" value="Glutathione synthetase ATP-binding domain-like"/>
    <property type="match status" value="1"/>
</dbReference>
<feature type="domain" description="PEP-utilising enzyme mobile" evidence="1">
    <location>
        <begin position="668"/>
        <end position="737"/>
    </location>
</feature>
<dbReference type="AlphaFoldDB" id="A0A395M0C5"/>
<protein>
    <recommendedName>
        <fullName evidence="5">Phosphoenolpyruvate synthase</fullName>
    </recommendedName>
</protein>
<organism evidence="3 4">
    <name type="scientific">Candidatus Thermochlorobacter aerophilus</name>
    <dbReference type="NCBI Taxonomy" id="1868324"/>
    <lineage>
        <taxon>Bacteria</taxon>
        <taxon>Pseudomonadati</taxon>
        <taxon>Chlorobiota</taxon>
        <taxon>Chlorobiia</taxon>
        <taxon>Chlorobiales</taxon>
        <taxon>Candidatus Thermochlorobacteriaceae</taxon>
        <taxon>Candidatus Thermochlorobacter</taxon>
    </lineage>
</organism>
<dbReference type="Pfam" id="PF01326">
    <property type="entry name" value="PPDK_N"/>
    <property type="match status" value="1"/>
</dbReference>
<comment type="caution">
    <text evidence="3">The sequence shown here is derived from an EMBL/GenBank/DDBJ whole genome shotgun (WGS) entry which is preliminary data.</text>
</comment>
<dbReference type="Gene3D" id="3.30.470.20">
    <property type="entry name" value="ATP-grasp fold, B domain"/>
    <property type="match status" value="1"/>
</dbReference>
<dbReference type="InterPro" id="IPR008279">
    <property type="entry name" value="PEP-util_enz_mobile_dom"/>
</dbReference>
<dbReference type="Proteomes" id="UP000266389">
    <property type="component" value="Unassembled WGS sequence"/>
</dbReference>
<dbReference type="InterPro" id="IPR036637">
    <property type="entry name" value="Phosphohistidine_dom_sf"/>
</dbReference>
<dbReference type="EMBL" id="PHFL01000046">
    <property type="protein sequence ID" value="RFM24141.1"/>
    <property type="molecule type" value="Genomic_DNA"/>
</dbReference>
<dbReference type="SUPFAM" id="SSF52009">
    <property type="entry name" value="Phosphohistidine domain"/>
    <property type="match status" value="1"/>
</dbReference>
<name>A0A395M0C5_9BACT</name>
<dbReference type="PANTHER" id="PTHR43615">
    <property type="entry name" value="PHOSPHOENOLPYRUVATE SYNTHASE-RELATED"/>
    <property type="match status" value="1"/>
</dbReference>
<evidence type="ECO:0000313" key="3">
    <source>
        <dbReference type="EMBL" id="RFM24141.1"/>
    </source>
</evidence>
<dbReference type="PANTHER" id="PTHR43615:SF1">
    <property type="entry name" value="PPDK_N DOMAIN-CONTAINING PROTEIN"/>
    <property type="match status" value="1"/>
</dbReference>
<feature type="domain" description="Pyruvate phosphate dikinase AMP/ATP-binding" evidence="2">
    <location>
        <begin position="80"/>
        <end position="183"/>
    </location>
</feature>
<dbReference type="InterPro" id="IPR002192">
    <property type="entry name" value="PPDK_AMP/ATP-bd"/>
</dbReference>
<dbReference type="Gene3D" id="3.30.1490.20">
    <property type="entry name" value="ATP-grasp fold, A domain"/>
    <property type="match status" value="1"/>
</dbReference>
<dbReference type="GO" id="GO:0016301">
    <property type="term" value="F:kinase activity"/>
    <property type="evidence" value="ECO:0007669"/>
    <property type="project" value="InterPro"/>
</dbReference>